<feature type="region of interest" description="Disordered" evidence="1">
    <location>
        <begin position="1"/>
        <end position="63"/>
    </location>
</feature>
<reference evidence="3" key="1">
    <citation type="journal article" date="2019" name="Int. J. Syst. Evol. Microbiol.">
        <title>The Global Catalogue of Microorganisms (GCM) 10K type strain sequencing project: providing services to taxonomists for standard genome sequencing and annotation.</title>
        <authorList>
            <consortium name="The Broad Institute Genomics Platform"/>
            <consortium name="The Broad Institute Genome Sequencing Center for Infectious Disease"/>
            <person name="Wu L."/>
            <person name="Ma J."/>
        </authorList>
    </citation>
    <scope>NUCLEOTIDE SEQUENCE [LARGE SCALE GENOMIC DNA]</scope>
    <source>
        <strain evidence="3">CCUG 2113</strain>
    </source>
</reference>
<accession>A0ABV8D6M3</accession>
<sequence length="63" mass="6906">MATPNYGYEKRQRELAKKKKKEEKLRSKTQRRPDDPQGDDQPADGQPNGDAAAPDQPTGAPGA</sequence>
<gene>
    <name evidence="2" type="ORF">ACFOW3_05685</name>
</gene>
<evidence type="ECO:0000313" key="2">
    <source>
        <dbReference type="EMBL" id="MFC3934111.1"/>
    </source>
</evidence>
<dbReference type="EMBL" id="JBHSAJ010000010">
    <property type="protein sequence ID" value="MFC3934111.1"/>
    <property type="molecule type" value="Genomic_DNA"/>
</dbReference>
<evidence type="ECO:0000256" key="1">
    <source>
        <dbReference type="SAM" id="MobiDB-lite"/>
    </source>
</evidence>
<protein>
    <submittedName>
        <fullName evidence="2">Uncharacterized protein</fullName>
    </submittedName>
</protein>
<dbReference type="Proteomes" id="UP001595693">
    <property type="component" value="Unassembled WGS sequence"/>
</dbReference>
<feature type="compositionally biased region" description="Basic and acidic residues" evidence="1">
    <location>
        <begin position="22"/>
        <end position="35"/>
    </location>
</feature>
<evidence type="ECO:0000313" key="3">
    <source>
        <dbReference type="Proteomes" id="UP001595693"/>
    </source>
</evidence>
<proteinExistence type="predicted"/>
<dbReference type="RefSeq" id="WP_055398117.1">
    <property type="nucleotide sequence ID" value="NZ_CP183985.1"/>
</dbReference>
<keyword evidence="3" id="KW-1185">Reference proteome</keyword>
<organism evidence="2 3">
    <name type="scientific">Acidovorax facilis</name>
    <dbReference type="NCBI Taxonomy" id="12917"/>
    <lineage>
        <taxon>Bacteria</taxon>
        <taxon>Pseudomonadati</taxon>
        <taxon>Pseudomonadota</taxon>
        <taxon>Betaproteobacteria</taxon>
        <taxon>Burkholderiales</taxon>
        <taxon>Comamonadaceae</taxon>
        <taxon>Acidovorax</taxon>
    </lineage>
</organism>
<name>A0ABV8D6M3_9BURK</name>
<comment type="caution">
    <text evidence="2">The sequence shown here is derived from an EMBL/GenBank/DDBJ whole genome shotgun (WGS) entry which is preliminary data.</text>
</comment>